<feature type="compositionally biased region" description="Basic and acidic residues" evidence="1">
    <location>
        <begin position="45"/>
        <end position="62"/>
    </location>
</feature>
<comment type="caution">
    <text evidence="2">The sequence shown here is derived from an EMBL/GenBank/DDBJ whole genome shotgun (WGS) entry which is preliminary data.</text>
</comment>
<evidence type="ECO:0000313" key="3">
    <source>
        <dbReference type="Proteomes" id="UP000192693"/>
    </source>
</evidence>
<reference evidence="2 3" key="1">
    <citation type="submission" date="2016-12" db="EMBL/GenBank/DDBJ databases">
        <title>The new phylogeny of genus Mycobacterium.</title>
        <authorList>
            <person name="Tortoli E."/>
            <person name="Trovato A."/>
            <person name="Cirillo D.M."/>
        </authorList>
    </citation>
    <scope>NUCLEOTIDE SEQUENCE [LARGE SCALE GENOMIC DNA]</scope>
    <source>
        <strain evidence="2 3">DSM 45454</strain>
    </source>
</reference>
<evidence type="ECO:0000313" key="2">
    <source>
        <dbReference type="EMBL" id="OQZ96326.1"/>
    </source>
</evidence>
<name>A0ABX3RQA2_MYCAL</name>
<proteinExistence type="predicted"/>
<dbReference type="EMBL" id="MVHC01000011">
    <property type="protein sequence ID" value="OQZ96326.1"/>
    <property type="molecule type" value="Genomic_DNA"/>
</dbReference>
<dbReference type="Proteomes" id="UP000192693">
    <property type="component" value="Unassembled WGS sequence"/>
</dbReference>
<keyword evidence="3" id="KW-1185">Reference proteome</keyword>
<evidence type="ECO:0000256" key="1">
    <source>
        <dbReference type="SAM" id="MobiDB-lite"/>
    </source>
</evidence>
<feature type="region of interest" description="Disordered" evidence="1">
    <location>
        <begin position="1"/>
        <end position="62"/>
    </location>
</feature>
<sequence length="81" mass="9186">MRRIRHTAESGVVGTPRRPGGLARLDGGEAKLGPPRRPRGLARLDGGEAKLGPPREPRDSRHTRYRLIWHTPRRPLTLRRI</sequence>
<accession>A0ABX3RQA2</accession>
<gene>
    <name evidence="2" type="ORF">BST10_12490</name>
</gene>
<organism evidence="2 3">
    <name type="scientific">Mycolicibacter algericus DSM 45454</name>
    <dbReference type="NCBI Taxonomy" id="723879"/>
    <lineage>
        <taxon>Bacteria</taxon>
        <taxon>Bacillati</taxon>
        <taxon>Actinomycetota</taxon>
        <taxon>Actinomycetes</taxon>
        <taxon>Mycobacteriales</taxon>
        <taxon>Mycobacteriaceae</taxon>
        <taxon>Mycolicibacter</taxon>
    </lineage>
</organism>
<protein>
    <submittedName>
        <fullName evidence="2">Uncharacterized protein</fullName>
    </submittedName>
</protein>